<dbReference type="AlphaFoldDB" id="E4ZNW8"/>
<dbReference type="EMBL" id="FP929105">
    <property type="protein sequence ID" value="CBX93337.1"/>
    <property type="molecule type" value="Genomic_DNA"/>
</dbReference>
<dbReference type="Proteomes" id="UP000002668">
    <property type="component" value="Genome"/>
</dbReference>
<dbReference type="OMA" id="WSDNNAG"/>
<dbReference type="Gene3D" id="3.40.50.1110">
    <property type="entry name" value="SGNH hydrolase"/>
    <property type="match status" value="1"/>
</dbReference>
<protein>
    <recommendedName>
        <fullName evidence="4">SGNH hydrolase-type esterase domain-containing protein</fullName>
    </recommendedName>
</protein>
<dbReference type="InParanoid" id="E4ZNW8"/>
<evidence type="ECO:0000313" key="2">
    <source>
        <dbReference type="EMBL" id="CBX93337.1"/>
    </source>
</evidence>
<dbReference type="HOGENOM" id="CLU_057575_0_0_1"/>
<dbReference type="eggNOG" id="KOG0527">
    <property type="taxonomic scope" value="Eukaryota"/>
</dbReference>
<name>E4ZNW8_LEPMJ</name>
<organism evidence="3">
    <name type="scientific">Leptosphaeria maculans (strain JN3 / isolate v23.1.3 / race Av1-4-5-6-7-8)</name>
    <name type="common">Blackleg fungus</name>
    <name type="synonym">Phoma lingam</name>
    <dbReference type="NCBI Taxonomy" id="985895"/>
    <lineage>
        <taxon>Eukaryota</taxon>
        <taxon>Fungi</taxon>
        <taxon>Dikarya</taxon>
        <taxon>Ascomycota</taxon>
        <taxon>Pezizomycotina</taxon>
        <taxon>Dothideomycetes</taxon>
        <taxon>Pleosporomycetidae</taxon>
        <taxon>Pleosporales</taxon>
        <taxon>Pleosporineae</taxon>
        <taxon>Leptosphaeriaceae</taxon>
        <taxon>Plenodomus</taxon>
        <taxon>Plenodomus lingam/Leptosphaeria maculans species complex</taxon>
    </lineage>
</organism>
<proteinExistence type="predicted"/>
<evidence type="ECO:0008006" key="4">
    <source>
        <dbReference type="Google" id="ProtNLM"/>
    </source>
</evidence>
<feature type="transmembrane region" description="Helical" evidence="1">
    <location>
        <begin position="7"/>
        <end position="25"/>
    </location>
</feature>
<keyword evidence="1" id="KW-0812">Transmembrane</keyword>
<keyword evidence="1" id="KW-1133">Transmembrane helix</keyword>
<dbReference type="STRING" id="985895.E4ZNW8"/>
<keyword evidence="1" id="KW-0472">Membrane</keyword>
<sequence>MRFVSRLHVCAIATILMIFYFIWVHQSDYFENKVQLMWRRNHHRVVVFGNDWSDTQNYRVSSSEISRQKTDRGEVWVETLCRELKCDHLENFARSVSSDTEARQVGSLVDSSLYELAKGAKSNGIQTRDDLKTQVRQFLIYDQGRRHIPERFRKAENEWTVFTVYFGLWELMEYSSLEKQYAMVAIENSIQKLFQNLDVLAAEVDFPLKVIIPRMIDVTILPWFQSTRHAAPEQFAEAQHLMVFLWSYWNTVLLHAATQWAKGQVVVPDPNTLIVEQIRVGQLHSKQISDASGTGKQAPLFEYIEQPCLASKQDDLQTAAFEKCEDPSQHLFWDDIHFSGTVHRLIGDQAASLVRGNQTANIEAMQGAVNAQESKVPEGAKFELKFPPGY</sequence>
<keyword evidence="3" id="KW-1185">Reference proteome</keyword>
<reference evidence="3" key="1">
    <citation type="journal article" date="2011" name="Nat. Commun.">
        <title>Effector diversification within compartments of the Leptosphaeria maculans genome affected by Repeat-Induced Point mutations.</title>
        <authorList>
            <person name="Rouxel T."/>
            <person name="Grandaubert J."/>
            <person name="Hane J.K."/>
            <person name="Hoede C."/>
            <person name="van de Wouw A.P."/>
            <person name="Couloux A."/>
            <person name="Dominguez V."/>
            <person name="Anthouard V."/>
            <person name="Bally P."/>
            <person name="Bourras S."/>
            <person name="Cozijnsen A.J."/>
            <person name="Ciuffetti L.M."/>
            <person name="Degrave A."/>
            <person name="Dilmaghani A."/>
            <person name="Duret L."/>
            <person name="Fudal I."/>
            <person name="Goodwin S.B."/>
            <person name="Gout L."/>
            <person name="Glaser N."/>
            <person name="Linglin J."/>
            <person name="Kema G.H.J."/>
            <person name="Lapalu N."/>
            <person name="Lawrence C.B."/>
            <person name="May K."/>
            <person name="Meyer M."/>
            <person name="Ollivier B."/>
            <person name="Poulain J."/>
            <person name="Schoch C.L."/>
            <person name="Simon A."/>
            <person name="Spatafora J.W."/>
            <person name="Stachowiak A."/>
            <person name="Turgeon B.G."/>
            <person name="Tyler B.M."/>
            <person name="Vincent D."/>
            <person name="Weissenbach J."/>
            <person name="Amselem J."/>
            <person name="Quesneville H."/>
            <person name="Oliver R.P."/>
            <person name="Wincker P."/>
            <person name="Balesdent M.-H."/>
            <person name="Howlett B.J."/>
        </authorList>
    </citation>
    <scope>NUCLEOTIDE SEQUENCE [LARGE SCALE GENOMIC DNA]</scope>
    <source>
        <strain evidence="3">JN3 / isolate v23.1.3 / race Av1-4-5-6-7-8</strain>
    </source>
</reference>
<dbReference type="VEuPathDB" id="FungiDB:LEMA_P042380.1"/>
<evidence type="ECO:0000256" key="1">
    <source>
        <dbReference type="SAM" id="Phobius"/>
    </source>
</evidence>
<accession>E4ZNW8</accession>
<dbReference type="InterPro" id="IPR036514">
    <property type="entry name" value="SGNH_hydro_sf"/>
</dbReference>
<gene>
    <name evidence="2" type="ORF">LEMA_P042380.1</name>
</gene>
<evidence type="ECO:0000313" key="3">
    <source>
        <dbReference type="Proteomes" id="UP000002668"/>
    </source>
</evidence>
<dbReference type="OrthoDB" id="5278722at2759"/>